<comment type="caution">
    <text evidence="6">The sequence shown here is derived from an EMBL/GenBank/DDBJ whole genome shotgun (WGS) entry which is preliminary data.</text>
</comment>
<evidence type="ECO:0000259" key="5">
    <source>
        <dbReference type="SMART" id="SM00810"/>
    </source>
</evidence>
<proteinExistence type="predicted"/>
<evidence type="ECO:0000256" key="2">
    <source>
        <dbReference type="ARBA" id="ARBA00023295"/>
    </source>
</evidence>
<dbReference type="GO" id="GO:0005509">
    <property type="term" value="F:calcium ion binding"/>
    <property type="evidence" value="ECO:0007669"/>
    <property type="project" value="InterPro"/>
</dbReference>
<dbReference type="Proteomes" id="UP000256779">
    <property type="component" value="Unassembled WGS sequence"/>
</dbReference>
<evidence type="ECO:0000256" key="1">
    <source>
        <dbReference type="ARBA" id="ARBA00022801"/>
    </source>
</evidence>
<dbReference type="InterPro" id="IPR013783">
    <property type="entry name" value="Ig-like_fold"/>
</dbReference>
<keyword evidence="2" id="KW-0326">Glycosidase</keyword>
<reference evidence="6 7" key="1">
    <citation type="submission" date="2018-07" db="EMBL/GenBank/DDBJ databases">
        <title>Genomic Encyclopedia of Type Strains, Phase IV (KMG-IV): sequencing the most valuable type-strain genomes for metagenomic binning, comparative biology and taxonomic classification.</title>
        <authorList>
            <person name="Goeker M."/>
        </authorList>
    </citation>
    <scope>NUCLEOTIDE SEQUENCE [LARGE SCALE GENOMIC DNA]</scope>
    <source>
        <strain evidence="6 7">DSM 4134</strain>
    </source>
</reference>
<dbReference type="SMART" id="SM00810">
    <property type="entry name" value="Alpha-amyl_C2"/>
    <property type="match status" value="1"/>
</dbReference>
<dbReference type="InterPro" id="IPR017853">
    <property type="entry name" value="GH"/>
</dbReference>
<keyword evidence="1" id="KW-0378">Hydrolase</keyword>
<keyword evidence="7" id="KW-1185">Reference proteome</keyword>
<name>A0A3D9L6H8_MARFU</name>
<organism evidence="6 7">
    <name type="scientific">Marinoscillum furvescens DSM 4134</name>
    <dbReference type="NCBI Taxonomy" id="1122208"/>
    <lineage>
        <taxon>Bacteria</taxon>
        <taxon>Pseudomonadati</taxon>
        <taxon>Bacteroidota</taxon>
        <taxon>Cytophagia</taxon>
        <taxon>Cytophagales</taxon>
        <taxon>Reichenbachiellaceae</taxon>
        <taxon>Marinoscillum</taxon>
    </lineage>
</organism>
<dbReference type="EMBL" id="QREG01000004">
    <property type="protein sequence ID" value="REE01074.1"/>
    <property type="molecule type" value="Genomic_DNA"/>
</dbReference>
<dbReference type="SUPFAM" id="SSF51011">
    <property type="entry name" value="Glycosyl hydrolase domain"/>
    <property type="match status" value="1"/>
</dbReference>
<protein>
    <submittedName>
        <fullName evidence="6">Putative secreted protein (Por secretion system target)</fullName>
    </submittedName>
</protein>
<dbReference type="InterPro" id="IPR012850">
    <property type="entry name" value="A-amylase_bs_C"/>
</dbReference>
<dbReference type="InterPro" id="IPR006047">
    <property type="entry name" value="GH13_cat_dom"/>
</dbReference>
<feature type="domain" description="Alpha-amylase C-terminal beta-sheet" evidence="5">
    <location>
        <begin position="346"/>
        <end position="412"/>
    </location>
</feature>
<dbReference type="GO" id="GO:0004556">
    <property type="term" value="F:alpha-amylase activity"/>
    <property type="evidence" value="ECO:0007669"/>
    <property type="project" value="InterPro"/>
</dbReference>
<dbReference type="Gene3D" id="3.20.20.80">
    <property type="entry name" value="Glycosidases"/>
    <property type="match status" value="1"/>
</dbReference>
<dbReference type="SMART" id="SM00642">
    <property type="entry name" value="Aamy"/>
    <property type="match status" value="1"/>
</dbReference>
<evidence type="ECO:0000256" key="3">
    <source>
        <dbReference type="SAM" id="SignalP"/>
    </source>
</evidence>
<feature type="signal peptide" evidence="3">
    <location>
        <begin position="1"/>
        <end position="19"/>
    </location>
</feature>
<dbReference type="SUPFAM" id="SSF51445">
    <property type="entry name" value="(Trans)glycosidases"/>
    <property type="match status" value="1"/>
</dbReference>
<evidence type="ECO:0000259" key="4">
    <source>
        <dbReference type="SMART" id="SM00642"/>
    </source>
</evidence>
<dbReference type="OrthoDB" id="9806009at2"/>
<dbReference type="InterPro" id="IPR031965">
    <property type="entry name" value="CBM26"/>
</dbReference>
<dbReference type="Pfam" id="PF16738">
    <property type="entry name" value="CBM26"/>
    <property type="match status" value="2"/>
</dbReference>
<dbReference type="GO" id="GO:0005975">
    <property type="term" value="P:carbohydrate metabolic process"/>
    <property type="evidence" value="ECO:0007669"/>
    <property type="project" value="InterPro"/>
</dbReference>
<gene>
    <name evidence="6" type="ORF">C7460_10493</name>
</gene>
<dbReference type="AlphaFoldDB" id="A0A3D9L6H8"/>
<keyword evidence="3" id="KW-0732">Signal</keyword>
<dbReference type="Pfam" id="PF07821">
    <property type="entry name" value="Alpha-amyl_C2"/>
    <property type="match status" value="1"/>
</dbReference>
<accession>A0A3D9L6H8</accession>
<dbReference type="InterPro" id="IPR013780">
    <property type="entry name" value="Glyco_hydro_b"/>
</dbReference>
<dbReference type="PANTHER" id="PTHR43447">
    <property type="entry name" value="ALPHA-AMYLASE"/>
    <property type="match status" value="1"/>
</dbReference>
<dbReference type="Gene3D" id="2.60.40.10">
    <property type="entry name" value="Immunoglobulins"/>
    <property type="match status" value="2"/>
</dbReference>
<evidence type="ECO:0000313" key="6">
    <source>
        <dbReference type="EMBL" id="REE01074.1"/>
    </source>
</evidence>
<evidence type="ECO:0000313" key="7">
    <source>
        <dbReference type="Proteomes" id="UP000256779"/>
    </source>
</evidence>
<dbReference type="RefSeq" id="WP_115867164.1">
    <property type="nucleotide sequence ID" value="NZ_QREG01000004.1"/>
</dbReference>
<sequence length="683" mass="74555">MRLNLLGLFALLLCCTVTAQVANDGRVLLQGFYWESSHDYQNDWYQYVEAKAADMDAAGIDLIWLPPPSDAGSWEGYLPRELNNFANSYGSLSEHQSLLSTLDGYGIDAIADIVVNHRVGSTNWVDFTNPTWGTNSITADDEVWSEPAYSGIGLRGNYDTGTPYAAARDVDHTQTFVQNDIKAFLDNLKALGYDGWRYDFVHGFSTQYISMYNNHTSPTYSVGENWNSDKQVIQDWIDASGSAAFDFPTYYALKGVIRDNNYSYLAYQGAPAGGIGWDPKNYSTFIENHDTPDYDPNNNVLNASNVGQAYAYLLTHPGVPCIFWSHMYEWGTAVTNELKTLIQLRKAAGIHSQSPVTIHRSESGLYVASIAGDNHTVFLKMGYTNWGDPANEGMGGSWSLAASGTNYAIWSEATSGGGGGGGTSMTVYAQNYTHAYAWDDNQNALLGAWPGSAMSAGANGWNEITVPATCTNIIFSYNGGSQTADLSTCDNQPYYYNGTWHATDPTSGGGNNTLTVYAQGYTHCYAWDDNLNPLLGSWPGSAMNSGNPWNSITIPASCSNVIFSYNGGGQTADLYTCGPDAYWNGGSWSSSGRTGTVLSADVAVHPNPFFDHANVSFTLKEQAEVRIQVFSSAGKQMKAFDQKLSPGSYQVQLSAEDLPPSEALYILRMQIGEEQLTRKLIMK</sequence>
<dbReference type="Gene3D" id="2.60.40.1180">
    <property type="entry name" value="Golgi alpha-mannosidase II"/>
    <property type="match status" value="1"/>
</dbReference>
<dbReference type="NCBIfam" id="TIGR04183">
    <property type="entry name" value="Por_Secre_tail"/>
    <property type="match status" value="1"/>
</dbReference>
<dbReference type="CDD" id="cd11314">
    <property type="entry name" value="AmyAc_arch_bac_plant_AmyA"/>
    <property type="match status" value="1"/>
</dbReference>
<dbReference type="InterPro" id="IPR026444">
    <property type="entry name" value="Secre_tail"/>
</dbReference>
<feature type="chain" id="PRO_5017793979" evidence="3">
    <location>
        <begin position="20"/>
        <end position="683"/>
    </location>
</feature>
<feature type="domain" description="Glycosyl hydrolase family 13 catalytic" evidence="4">
    <location>
        <begin position="26"/>
        <end position="345"/>
    </location>
</feature>